<accession>A0A2S0Q8K3</accession>
<evidence type="ECO:0000313" key="3">
    <source>
        <dbReference type="Proteomes" id="UP000244056"/>
    </source>
</evidence>
<evidence type="ECO:0000259" key="1">
    <source>
        <dbReference type="Pfam" id="PF04230"/>
    </source>
</evidence>
<gene>
    <name evidence="2" type="ORF">BMF81_02573</name>
</gene>
<organism evidence="2 3">
    <name type="scientific">Nodularia spumigena UHCC 0039</name>
    <dbReference type="NCBI Taxonomy" id="1914872"/>
    <lineage>
        <taxon>Bacteria</taxon>
        <taxon>Bacillati</taxon>
        <taxon>Cyanobacteriota</taxon>
        <taxon>Cyanophyceae</taxon>
        <taxon>Nostocales</taxon>
        <taxon>Nodulariaceae</taxon>
        <taxon>Nodularia</taxon>
    </lineage>
</organism>
<reference evidence="2 3" key="1">
    <citation type="submission" date="2017-03" db="EMBL/GenBank/DDBJ databases">
        <title>Comparative genomics of the toxic Baltic Sea cyanobacteria Nodularia spumigena UHCC 0039 and its response on varying salinity.</title>
        <authorList>
            <person name="Teikari J.E."/>
        </authorList>
    </citation>
    <scope>NUCLEOTIDE SEQUENCE [LARGE SCALE GENOMIC DNA]</scope>
    <source>
        <strain evidence="2 3">UHCC 0039</strain>
    </source>
</reference>
<dbReference type="InterPro" id="IPR007345">
    <property type="entry name" value="Polysacch_pyruvyl_Trfase"/>
</dbReference>
<feature type="domain" description="Polysaccharide pyruvyl transferase" evidence="1">
    <location>
        <begin position="15"/>
        <end position="291"/>
    </location>
</feature>
<dbReference type="RefSeq" id="WP_107806437.1">
    <property type="nucleotide sequence ID" value="NZ_CAWNZE010000001.1"/>
</dbReference>
<dbReference type="KEGG" id="nsp:BMF81_02573"/>
<sequence>MSIKIGIITYHNTVNYGAMLQTYALFHFLEMKGYEVEVIDYRPELVSWEARRYLYISKHFILNPLGRIKRQWNMNKFVEKYVKLSPKRFYKIEDLRQYKHSYDFIICGSDEIWNIGLRGLDNAYFIDFINDQDIFKVSYAASFGSTNSLGNYEQELSGLLKQFHAISVRDNNSLALVEQCGFRAEKVVDPTFLVNYEDVIIYPKFRNKYLLVYGSLNQMEAQYVKLLANQEGLDIISIGSNNLTKFLKLDLFGISPEEWLGFFSQASFVITKFYHGVIFSLIFNKPFLVFEEQSKSVKINDLLNILNLKNKMVNLGETNNTKIKISEDRILTSSIMTDLEKNELNKQIQHSQNYLHTALH</sequence>
<name>A0A2S0Q8K3_NODSP</name>
<dbReference type="GeneID" id="78017880"/>
<evidence type="ECO:0000313" key="2">
    <source>
        <dbReference type="EMBL" id="AVZ30697.1"/>
    </source>
</evidence>
<protein>
    <recommendedName>
        <fullName evidence="1">Polysaccharide pyruvyl transferase domain-containing protein</fullName>
    </recommendedName>
</protein>
<dbReference type="AlphaFoldDB" id="A0A2S0Q8K3"/>
<dbReference type="Proteomes" id="UP000244056">
    <property type="component" value="Chromosome"/>
</dbReference>
<proteinExistence type="predicted"/>
<dbReference type="Pfam" id="PF04230">
    <property type="entry name" value="PS_pyruv_trans"/>
    <property type="match status" value="1"/>
</dbReference>
<dbReference type="EMBL" id="CP020114">
    <property type="protein sequence ID" value="AVZ30697.1"/>
    <property type="molecule type" value="Genomic_DNA"/>
</dbReference>